<dbReference type="InterPro" id="IPR029057">
    <property type="entry name" value="PRTase-like"/>
</dbReference>
<dbReference type="EMBL" id="AP018052">
    <property type="protein sequence ID" value="BAZ94993.1"/>
    <property type="molecule type" value="Genomic_DNA"/>
</dbReference>
<evidence type="ECO:0000256" key="3">
    <source>
        <dbReference type="ARBA" id="ARBA00022727"/>
    </source>
</evidence>
<dbReference type="SUPFAM" id="SSF53271">
    <property type="entry name" value="PRTase-like"/>
    <property type="match status" value="2"/>
</dbReference>
<sequence>MELMLSTPLLLSFPDSQTQAQALAETLGLEHAAIDRHVFPDGESRLRLPAELPRRLLLYRSLHYPNDKLVELQLVTAAARATGVQHITLVAPYLCYMRQDTAFQPGEIISQTHIGRWLAGQIDALITVDPHLHRVHHLADAVPVEPALSLSAAGLLGAYIAGRCENPLLLGPDEESAQWLDQAAQAAGAEAALAHKLRRGDREVRITLPERDFSGREVVLIDDIASTGHTLAETAAAILARGARSVDAALTHALFAGDALERLRAAGIHRVWSTDSIPHPSNVIPLAPLLATALRERRLA</sequence>
<dbReference type="InterPro" id="IPR005946">
    <property type="entry name" value="Rib-P_diPkinase"/>
</dbReference>
<evidence type="ECO:0000256" key="1">
    <source>
        <dbReference type="ARBA" id="ARBA00013247"/>
    </source>
</evidence>
<comment type="catalytic activity">
    <reaction evidence="7">
        <text>D-ribose 5-phosphate + ATP = 5-phospho-alpha-D-ribose 1-diphosphate + AMP + H(+)</text>
        <dbReference type="Rhea" id="RHEA:15609"/>
        <dbReference type="ChEBI" id="CHEBI:15378"/>
        <dbReference type="ChEBI" id="CHEBI:30616"/>
        <dbReference type="ChEBI" id="CHEBI:58017"/>
        <dbReference type="ChEBI" id="CHEBI:78346"/>
        <dbReference type="ChEBI" id="CHEBI:456215"/>
        <dbReference type="EC" id="2.7.6.1"/>
    </reaction>
</comment>
<dbReference type="InterPro" id="IPR029099">
    <property type="entry name" value="Pribosyltran_N"/>
</dbReference>
<dbReference type="GO" id="GO:0002189">
    <property type="term" value="C:ribose phosphate diphosphokinase complex"/>
    <property type="evidence" value="ECO:0007669"/>
    <property type="project" value="TreeGrafter"/>
</dbReference>
<dbReference type="CDD" id="cd06223">
    <property type="entry name" value="PRTases_typeI"/>
    <property type="match status" value="1"/>
</dbReference>
<keyword evidence="4" id="KW-0547">Nucleotide-binding</keyword>
<keyword evidence="5" id="KW-0418">Kinase</keyword>
<evidence type="ECO:0000256" key="4">
    <source>
        <dbReference type="ARBA" id="ARBA00022741"/>
    </source>
</evidence>
<evidence type="ECO:0000256" key="6">
    <source>
        <dbReference type="ARBA" id="ARBA00022840"/>
    </source>
</evidence>
<evidence type="ECO:0000259" key="9">
    <source>
        <dbReference type="Pfam" id="PF00156"/>
    </source>
</evidence>
<evidence type="ECO:0000256" key="2">
    <source>
        <dbReference type="ARBA" id="ARBA00022679"/>
    </source>
</evidence>
<dbReference type="PANTHER" id="PTHR10210">
    <property type="entry name" value="RIBOSE-PHOSPHATE DIPHOSPHOKINASE FAMILY MEMBER"/>
    <property type="match status" value="1"/>
</dbReference>
<evidence type="ECO:0000313" key="12">
    <source>
        <dbReference type="Proteomes" id="UP000218765"/>
    </source>
</evidence>
<dbReference type="Proteomes" id="UP000218765">
    <property type="component" value="Chromosome"/>
</dbReference>
<dbReference type="GO" id="GO:0005524">
    <property type="term" value="F:ATP binding"/>
    <property type="evidence" value="ECO:0007669"/>
    <property type="project" value="UniProtKB-KW"/>
</dbReference>
<dbReference type="KEGG" id="ttc:FOKN1_2623"/>
<dbReference type="NCBIfam" id="TIGR01251">
    <property type="entry name" value="ribP_PPkin"/>
    <property type="match status" value="1"/>
</dbReference>
<evidence type="ECO:0000256" key="8">
    <source>
        <dbReference type="RuleBase" id="RU004324"/>
    </source>
</evidence>
<feature type="domain" description="Ribose-phosphate pyrophosphokinase N-terminal" evidence="10">
    <location>
        <begin position="11"/>
        <end position="113"/>
    </location>
</feature>
<dbReference type="InterPro" id="IPR000836">
    <property type="entry name" value="PRTase_dom"/>
</dbReference>
<dbReference type="GO" id="GO:0006164">
    <property type="term" value="P:purine nucleotide biosynthetic process"/>
    <property type="evidence" value="ECO:0007669"/>
    <property type="project" value="TreeGrafter"/>
</dbReference>
<dbReference type="PANTHER" id="PTHR10210:SF32">
    <property type="entry name" value="RIBOSE-PHOSPHATE PYROPHOSPHOKINASE 2"/>
    <property type="match status" value="1"/>
</dbReference>
<dbReference type="GO" id="GO:0004749">
    <property type="term" value="F:ribose phosphate diphosphokinase activity"/>
    <property type="evidence" value="ECO:0007669"/>
    <property type="project" value="UniProtKB-EC"/>
</dbReference>
<dbReference type="GO" id="GO:0006015">
    <property type="term" value="P:5-phosphoribose 1-diphosphate biosynthetic process"/>
    <property type="evidence" value="ECO:0007669"/>
    <property type="project" value="TreeGrafter"/>
</dbReference>
<dbReference type="EC" id="2.7.6.1" evidence="1"/>
<protein>
    <recommendedName>
        <fullName evidence="1">ribose-phosphate diphosphokinase</fullName>
        <ecNumber evidence="1">2.7.6.1</ecNumber>
    </recommendedName>
</protein>
<dbReference type="SMART" id="SM01400">
    <property type="entry name" value="Pribosyltran_N"/>
    <property type="match status" value="1"/>
</dbReference>
<dbReference type="GO" id="GO:0000287">
    <property type="term" value="F:magnesium ion binding"/>
    <property type="evidence" value="ECO:0007669"/>
    <property type="project" value="InterPro"/>
</dbReference>
<evidence type="ECO:0000256" key="7">
    <source>
        <dbReference type="ARBA" id="ARBA00049535"/>
    </source>
</evidence>
<name>A0A1Z4VTZ7_9GAMM</name>
<proteinExistence type="inferred from homology"/>
<organism evidence="11 12">
    <name type="scientific">Thiohalobacter thiocyanaticus</name>
    <dbReference type="NCBI Taxonomy" id="585455"/>
    <lineage>
        <taxon>Bacteria</taxon>
        <taxon>Pseudomonadati</taxon>
        <taxon>Pseudomonadota</taxon>
        <taxon>Gammaproteobacteria</taxon>
        <taxon>Thiohalobacterales</taxon>
        <taxon>Thiohalobacteraceae</taxon>
        <taxon>Thiohalobacter</taxon>
    </lineage>
</organism>
<dbReference type="Pfam" id="PF00156">
    <property type="entry name" value="Pribosyltran"/>
    <property type="match status" value="1"/>
</dbReference>
<keyword evidence="12" id="KW-1185">Reference proteome</keyword>
<keyword evidence="3 8" id="KW-0545">Nucleotide biosynthesis</keyword>
<dbReference type="Pfam" id="PF13793">
    <property type="entry name" value="Pribosyltran_N"/>
    <property type="match status" value="1"/>
</dbReference>
<dbReference type="GO" id="GO:0016301">
    <property type="term" value="F:kinase activity"/>
    <property type="evidence" value="ECO:0007669"/>
    <property type="project" value="UniProtKB-KW"/>
</dbReference>
<dbReference type="AlphaFoldDB" id="A0A1Z4VTZ7"/>
<reference evidence="11 12" key="1">
    <citation type="submission" date="2017-05" db="EMBL/GenBank/DDBJ databases">
        <title>Thiocyanate degradation by Thiohalobacter thiocyanaticus FOKN1.</title>
        <authorList>
            <person name="Oshiki M."/>
            <person name="Fukushima T."/>
            <person name="Kawano S."/>
            <person name="Nakagawa J."/>
        </authorList>
    </citation>
    <scope>NUCLEOTIDE SEQUENCE [LARGE SCALE GENOMIC DNA]</scope>
    <source>
        <strain evidence="11 12">FOKN1</strain>
    </source>
</reference>
<keyword evidence="2" id="KW-0808">Transferase</keyword>
<dbReference type="Gene3D" id="3.40.50.2020">
    <property type="match status" value="2"/>
</dbReference>
<evidence type="ECO:0000313" key="11">
    <source>
        <dbReference type="EMBL" id="BAZ94993.1"/>
    </source>
</evidence>
<comment type="similarity">
    <text evidence="8">Belongs to the ribose-phosphate pyrophosphokinase family.</text>
</comment>
<keyword evidence="6" id="KW-0067">ATP-binding</keyword>
<accession>A0A1Z4VTZ7</accession>
<evidence type="ECO:0000259" key="10">
    <source>
        <dbReference type="Pfam" id="PF13793"/>
    </source>
</evidence>
<dbReference type="GO" id="GO:0005737">
    <property type="term" value="C:cytoplasm"/>
    <property type="evidence" value="ECO:0007669"/>
    <property type="project" value="TreeGrafter"/>
</dbReference>
<feature type="domain" description="Phosphoribosyltransferase" evidence="9">
    <location>
        <begin position="164"/>
        <end position="252"/>
    </location>
</feature>
<evidence type="ECO:0000256" key="5">
    <source>
        <dbReference type="ARBA" id="ARBA00022777"/>
    </source>
</evidence>
<dbReference type="NCBIfam" id="NF005537">
    <property type="entry name" value="PRK07199.1"/>
    <property type="match status" value="1"/>
</dbReference>
<gene>
    <name evidence="11" type="ORF">FOKN1_2623</name>
</gene>